<protein>
    <submittedName>
        <fullName evidence="2">Uncharacterized protein</fullName>
    </submittedName>
</protein>
<keyword evidence="1" id="KW-1133">Transmembrane helix</keyword>
<comment type="caution">
    <text evidence="2">The sequence shown here is derived from an EMBL/GenBank/DDBJ whole genome shotgun (WGS) entry which is preliminary data.</text>
</comment>
<feature type="transmembrane region" description="Helical" evidence="1">
    <location>
        <begin position="134"/>
        <end position="151"/>
    </location>
</feature>
<dbReference type="RefSeq" id="WP_185378222.1">
    <property type="nucleotide sequence ID" value="NZ_JAARPL010000018.1"/>
</dbReference>
<gene>
    <name evidence="2" type="ORF">HB847_15790</name>
</gene>
<name>A0A841YA66_9LIST</name>
<dbReference type="EMBL" id="JAARPL010000018">
    <property type="protein sequence ID" value="MBC1373814.1"/>
    <property type="molecule type" value="Genomic_DNA"/>
</dbReference>
<proteinExistence type="predicted"/>
<keyword evidence="1" id="KW-0812">Transmembrane</keyword>
<evidence type="ECO:0000256" key="1">
    <source>
        <dbReference type="SAM" id="Phobius"/>
    </source>
</evidence>
<feature type="transmembrane region" description="Helical" evidence="1">
    <location>
        <begin position="20"/>
        <end position="43"/>
    </location>
</feature>
<evidence type="ECO:0000313" key="3">
    <source>
        <dbReference type="Proteomes" id="UP000591929"/>
    </source>
</evidence>
<feature type="transmembrane region" description="Helical" evidence="1">
    <location>
        <begin position="105"/>
        <end position="128"/>
    </location>
</feature>
<organism evidence="2 3">
    <name type="scientific">Listeria booriae</name>
    <dbReference type="NCBI Taxonomy" id="1552123"/>
    <lineage>
        <taxon>Bacteria</taxon>
        <taxon>Bacillati</taxon>
        <taxon>Bacillota</taxon>
        <taxon>Bacilli</taxon>
        <taxon>Bacillales</taxon>
        <taxon>Listeriaceae</taxon>
        <taxon>Listeria</taxon>
    </lineage>
</organism>
<dbReference type="AlphaFoldDB" id="A0A841YA66"/>
<feature type="transmembrane region" description="Helical" evidence="1">
    <location>
        <begin position="74"/>
        <end position="98"/>
    </location>
</feature>
<sequence length="301" mass="34327">MTWIEKWQYHSKQPAFRSILKYNGLWLVMYLLRIGALFSWFYWIATTFRYVYQVGYQAAVTGKESIVIGNVPDIMMINSVAVFLVVIFVLLCISAVFAYPLGKGVLLGVTISIIGPLTILSLSISLLSRRWLELALFLITLLVLQGTIYGMKRYRLAIHRRSHANSKKTMFYVTHQLDHVLEQEDRLFPLTAAWAPYMKEEASCMTIGGKAPILPNIPVKESAKRQIYWKKTYSYTTLTDHLQLTTSIILLSEMDYLKFVGECLEANRPVVHLGEHVFGVVLEEGGTEADKLEDKAYVSRG</sequence>
<keyword evidence="1" id="KW-0472">Membrane</keyword>
<evidence type="ECO:0000313" key="2">
    <source>
        <dbReference type="EMBL" id="MBC1373814.1"/>
    </source>
</evidence>
<reference evidence="2 3" key="1">
    <citation type="submission" date="2020-03" db="EMBL/GenBank/DDBJ databases">
        <title>Soil Listeria distribution.</title>
        <authorList>
            <person name="Liao J."/>
            <person name="Wiedmann M."/>
        </authorList>
    </citation>
    <scope>NUCLEOTIDE SEQUENCE [LARGE SCALE GENOMIC DNA]</scope>
    <source>
        <strain evidence="2 3">FSL L7-1681</strain>
    </source>
</reference>
<dbReference type="Proteomes" id="UP000591929">
    <property type="component" value="Unassembled WGS sequence"/>
</dbReference>
<accession>A0A841YA66</accession>